<evidence type="ECO:0000256" key="13">
    <source>
        <dbReference type="ARBA" id="ARBA00023157"/>
    </source>
</evidence>
<dbReference type="Pfam" id="PF21016">
    <property type="entry name" value="RlmN_N"/>
    <property type="match status" value="1"/>
</dbReference>
<keyword evidence="8 14" id="KW-0949">S-adenosyl-L-methionine</keyword>
<evidence type="ECO:0000256" key="10">
    <source>
        <dbReference type="ARBA" id="ARBA00022723"/>
    </source>
</evidence>
<gene>
    <name evidence="14 16" type="primary">rlmN</name>
    <name evidence="16" type="ORF">QBE54_03305</name>
</gene>
<dbReference type="NCBIfam" id="TIGR00048">
    <property type="entry name" value="rRNA_mod_RlmN"/>
    <property type="match status" value="1"/>
</dbReference>
<comment type="catalytic activity">
    <reaction evidence="14">
        <text>adenosine(37) in tRNA + 2 reduced [2Fe-2S]-[ferredoxin] + 2 S-adenosyl-L-methionine = 2-methyladenosine(37) in tRNA + 5'-deoxyadenosine + L-methionine + 2 oxidized [2Fe-2S]-[ferredoxin] + S-adenosyl-L-homocysteine</text>
        <dbReference type="Rhea" id="RHEA:43332"/>
        <dbReference type="Rhea" id="RHEA-COMP:10000"/>
        <dbReference type="Rhea" id="RHEA-COMP:10001"/>
        <dbReference type="Rhea" id="RHEA-COMP:10162"/>
        <dbReference type="Rhea" id="RHEA-COMP:10485"/>
        <dbReference type="ChEBI" id="CHEBI:17319"/>
        <dbReference type="ChEBI" id="CHEBI:33737"/>
        <dbReference type="ChEBI" id="CHEBI:33738"/>
        <dbReference type="ChEBI" id="CHEBI:57844"/>
        <dbReference type="ChEBI" id="CHEBI:57856"/>
        <dbReference type="ChEBI" id="CHEBI:59789"/>
        <dbReference type="ChEBI" id="CHEBI:74411"/>
        <dbReference type="ChEBI" id="CHEBI:74497"/>
        <dbReference type="EC" id="2.1.1.192"/>
    </reaction>
</comment>
<keyword evidence="3 14" id="KW-0004">4Fe-4S</keyword>
<dbReference type="PROSITE" id="PS51918">
    <property type="entry name" value="RADICAL_SAM"/>
    <property type="match status" value="1"/>
</dbReference>
<comment type="cofactor">
    <cofactor evidence="14">
        <name>[4Fe-4S] cluster</name>
        <dbReference type="ChEBI" id="CHEBI:49883"/>
    </cofactor>
    <text evidence="14">Binds 1 [4Fe-4S] cluster. The cluster is coordinated with 3 cysteines and an exchangeable S-adenosyl-L-methionine.</text>
</comment>
<feature type="binding site" evidence="14">
    <location>
        <position position="193"/>
    </location>
    <ligand>
        <name>S-adenosyl-L-methionine</name>
        <dbReference type="ChEBI" id="CHEBI:59789"/>
    </ligand>
</feature>
<dbReference type="CDD" id="cd01335">
    <property type="entry name" value="Radical_SAM"/>
    <property type="match status" value="1"/>
</dbReference>
<dbReference type="GO" id="GO:0032259">
    <property type="term" value="P:methylation"/>
    <property type="evidence" value="ECO:0007669"/>
    <property type="project" value="UniProtKB-KW"/>
</dbReference>
<feature type="binding site" evidence="14">
    <location>
        <position position="114"/>
    </location>
    <ligand>
        <name>[4Fe-4S] cluster</name>
        <dbReference type="ChEBI" id="CHEBI:49883"/>
        <note>4Fe-4S-S-AdoMet</note>
    </ligand>
</feature>
<sequence>MEAKRTAIMNFTPKDLAALLEDWGEPTYRAQQIFEWVYQKRADSFETMTNLPQDLRKKLAQEFVVNSLHVVETVSSSDGSRKFLIALADGMSVETVAIPHRDRLTVCVSSQVGCPVGCPFCATGQAGFKRNLEPSEIVGQVWLVAKQLDRRVDNLVFMGMGEPLLNYDNLCQALLTLNAPWGMGIGARRITISTVGVPPVILKLAEDWPELRLAVSLQSPFPEVRDYLVPLNRVYSLRSLLDALKIYITRVRHRVTIEYTLWEGVNDRIKDAYELVKLLRGLNVFVNLIPGNRVDGLPFLPPSPARVKKFYNILKENGMEVSIRLSRGQDIEAACGNLYRIHGLERGLGRP</sequence>
<dbReference type="GO" id="GO:0008168">
    <property type="term" value="F:methyltransferase activity"/>
    <property type="evidence" value="ECO:0007669"/>
    <property type="project" value="UniProtKB-KW"/>
</dbReference>
<dbReference type="SFLD" id="SFLDS00029">
    <property type="entry name" value="Radical_SAM"/>
    <property type="match status" value="1"/>
</dbReference>
<evidence type="ECO:0000313" key="16">
    <source>
        <dbReference type="EMBL" id="WZL76771.1"/>
    </source>
</evidence>
<dbReference type="InterPro" id="IPR004383">
    <property type="entry name" value="rRNA_lsu_MTrfase_RlmN/Cfr"/>
</dbReference>
<dbReference type="InterPro" id="IPR048641">
    <property type="entry name" value="RlmN_N"/>
</dbReference>
<dbReference type="EMBL" id="CP121689">
    <property type="protein sequence ID" value="WZL76771.1"/>
    <property type="molecule type" value="Genomic_DNA"/>
</dbReference>
<comment type="caution">
    <text evidence="14">Lacks conserved residue(s) required for the propagation of feature annotation.</text>
</comment>
<dbReference type="Gene3D" id="1.10.150.530">
    <property type="match status" value="1"/>
</dbReference>
<feature type="binding site" evidence="14">
    <location>
        <position position="292"/>
    </location>
    <ligand>
        <name>S-adenosyl-L-methionine</name>
        <dbReference type="ChEBI" id="CHEBI:59789"/>
    </ligand>
</feature>
<evidence type="ECO:0000256" key="1">
    <source>
        <dbReference type="ARBA" id="ARBA00004496"/>
    </source>
</evidence>
<dbReference type="Proteomes" id="UP001461341">
    <property type="component" value="Chromosome"/>
</dbReference>
<protein>
    <recommendedName>
        <fullName evidence="14">Probable dual-specificity RNA methyltransferase RlmN</fullName>
        <ecNumber evidence="14">2.1.1.192</ecNumber>
    </recommendedName>
    <alternativeName>
        <fullName evidence="14">23S rRNA (adenine(2503)-C(2))-methyltransferase</fullName>
    </alternativeName>
    <alternativeName>
        <fullName evidence="14">23S rRNA m2A2503 methyltransferase</fullName>
    </alternativeName>
    <alternativeName>
        <fullName evidence="14">Ribosomal RNA large subunit methyltransferase N</fullName>
    </alternativeName>
    <alternativeName>
        <fullName evidence="14">tRNA (adenine(37)-C(2))-methyltransferase</fullName>
    </alternativeName>
    <alternativeName>
        <fullName evidence="14">tRNA m2A37 methyltransferase</fullName>
    </alternativeName>
</protein>
<keyword evidence="5 14" id="KW-0698">rRNA processing</keyword>
<keyword evidence="9 14" id="KW-0819">tRNA processing</keyword>
<comment type="miscellaneous">
    <text evidence="14">Reaction proceeds by a ping-pong mechanism involving intermediate methylation of a conserved cysteine residue.</text>
</comment>
<feature type="domain" description="Radical SAM core" evidence="15">
    <location>
        <begin position="100"/>
        <end position="332"/>
    </location>
</feature>
<evidence type="ECO:0000256" key="7">
    <source>
        <dbReference type="ARBA" id="ARBA00022679"/>
    </source>
</evidence>
<keyword evidence="12 14" id="KW-0411">Iron-sulfur</keyword>
<name>A0ABZ2YCP4_9BACT</name>
<evidence type="ECO:0000256" key="14">
    <source>
        <dbReference type="HAMAP-Rule" id="MF_01849"/>
    </source>
</evidence>
<comment type="similarity">
    <text evidence="2 14">Belongs to the radical SAM superfamily. RlmN family.</text>
</comment>
<evidence type="ECO:0000256" key="8">
    <source>
        <dbReference type="ARBA" id="ARBA00022691"/>
    </source>
</evidence>
<evidence type="ECO:0000256" key="9">
    <source>
        <dbReference type="ARBA" id="ARBA00022694"/>
    </source>
</evidence>
<proteinExistence type="inferred from homology"/>
<feature type="active site" description="Proton acceptor" evidence="14">
    <location>
        <position position="94"/>
    </location>
</feature>
<keyword evidence="13 14" id="KW-1015">Disulfide bond</keyword>
<evidence type="ECO:0000256" key="5">
    <source>
        <dbReference type="ARBA" id="ARBA00022552"/>
    </source>
</evidence>
<evidence type="ECO:0000259" key="15">
    <source>
        <dbReference type="PROSITE" id="PS51918"/>
    </source>
</evidence>
<organism evidence="16 17">
    <name type="scientific">Thermatribacter velox</name>
    <dbReference type="NCBI Taxonomy" id="3039681"/>
    <lineage>
        <taxon>Bacteria</taxon>
        <taxon>Pseudomonadati</taxon>
        <taxon>Atribacterota</taxon>
        <taxon>Atribacteria</taxon>
        <taxon>Atribacterales</taxon>
        <taxon>Thermatribacteraceae</taxon>
        <taxon>Thermatribacter</taxon>
    </lineage>
</organism>
<dbReference type="RefSeq" id="WP_369018935.1">
    <property type="nucleotide sequence ID" value="NZ_CP121689.1"/>
</dbReference>
<dbReference type="PANTHER" id="PTHR30544:SF5">
    <property type="entry name" value="RADICAL SAM CORE DOMAIN-CONTAINING PROTEIN"/>
    <property type="match status" value="1"/>
</dbReference>
<feature type="binding site" evidence="14">
    <location>
        <begin position="161"/>
        <end position="162"/>
    </location>
    <ligand>
        <name>S-adenosyl-L-methionine</name>
        <dbReference type="ChEBI" id="CHEBI:59789"/>
    </ligand>
</feature>
<accession>A0ABZ2YCP4</accession>
<dbReference type="InterPro" id="IPR007197">
    <property type="entry name" value="rSAM"/>
</dbReference>
<evidence type="ECO:0000256" key="4">
    <source>
        <dbReference type="ARBA" id="ARBA00022490"/>
    </source>
</evidence>
<evidence type="ECO:0000256" key="2">
    <source>
        <dbReference type="ARBA" id="ARBA00007544"/>
    </source>
</evidence>
<dbReference type="SUPFAM" id="SSF102114">
    <property type="entry name" value="Radical SAM enzymes"/>
    <property type="match status" value="1"/>
</dbReference>
<dbReference type="EC" id="2.1.1.192" evidence="14"/>
<dbReference type="HAMAP" id="MF_01849">
    <property type="entry name" value="RNA_methyltr_RlmN"/>
    <property type="match status" value="1"/>
</dbReference>
<dbReference type="InterPro" id="IPR040072">
    <property type="entry name" value="Methyltransferase_A"/>
</dbReference>
<dbReference type="Pfam" id="PF04055">
    <property type="entry name" value="Radical_SAM"/>
    <property type="match status" value="1"/>
</dbReference>
<dbReference type="PIRSF" id="PIRSF006004">
    <property type="entry name" value="CHP00048"/>
    <property type="match status" value="1"/>
</dbReference>
<reference evidence="16 17" key="1">
    <citation type="submission" date="2023-03" db="EMBL/GenBank/DDBJ databases">
        <title>Novel Species.</title>
        <authorList>
            <person name="Ma S."/>
        </authorList>
    </citation>
    <scope>NUCLEOTIDE SEQUENCE [LARGE SCALE GENOMIC DNA]</scope>
    <source>
        <strain evidence="16 17">B11</strain>
    </source>
</reference>
<dbReference type="SFLD" id="SFLDF00275">
    <property type="entry name" value="adenosine_C2_methyltransferase"/>
    <property type="match status" value="1"/>
</dbReference>
<dbReference type="SMART" id="SM00729">
    <property type="entry name" value="Elp3"/>
    <property type="match status" value="1"/>
</dbReference>
<feature type="active site" description="S-methylcysteine intermediate" evidence="14">
    <location>
        <position position="335"/>
    </location>
</feature>
<evidence type="ECO:0000256" key="12">
    <source>
        <dbReference type="ARBA" id="ARBA00023014"/>
    </source>
</evidence>
<keyword evidence="17" id="KW-1185">Reference proteome</keyword>
<keyword evidence="7 14" id="KW-0808">Transferase</keyword>
<comment type="subcellular location">
    <subcellularLocation>
        <location evidence="1 14">Cytoplasm</location>
    </subcellularLocation>
</comment>
<keyword evidence="10 14" id="KW-0479">Metal-binding</keyword>
<dbReference type="InterPro" id="IPR006638">
    <property type="entry name" value="Elp3/MiaA/NifB-like_rSAM"/>
</dbReference>
<feature type="binding site" evidence="14">
    <location>
        <position position="121"/>
    </location>
    <ligand>
        <name>[4Fe-4S] cluster</name>
        <dbReference type="ChEBI" id="CHEBI:49883"/>
        <note>4Fe-4S-S-AdoMet</note>
    </ligand>
</feature>
<dbReference type="InterPro" id="IPR058240">
    <property type="entry name" value="rSAM_sf"/>
</dbReference>
<comment type="catalytic activity">
    <reaction evidence="14">
        <text>adenosine(2503) in 23S rRNA + 2 reduced [2Fe-2S]-[ferredoxin] + 2 S-adenosyl-L-methionine = 2-methyladenosine(2503) in 23S rRNA + 5'-deoxyadenosine + L-methionine + 2 oxidized [2Fe-2S]-[ferredoxin] + S-adenosyl-L-homocysteine</text>
        <dbReference type="Rhea" id="RHEA:42916"/>
        <dbReference type="Rhea" id="RHEA-COMP:10000"/>
        <dbReference type="Rhea" id="RHEA-COMP:10001"/>
        <dbReference type="Rhea" id="RHEA-COMP:10152"/>
        <dbReference type="Rhea" id="RHEA-COMP:10282"/>
        <dbReference type="ChEBI" id="CHEBI:17319"/>
        <dbReference type="ChEBI" id="CHEBI:33737"/>
        <dbReference type="ChEBI" id="CHEBI:33738"/>
        <dbReference type="ChEBI" id="CHEBI:57844"/>
        <dbReference type="ChEBI" id="CHEBI:57856"/>
        <dbReference type="ChEBI" id="CHEBI:59789"/>
        <dbReference type="ChEBI" id="CHEBI:74411"/>
        <dbReference type="ChEBI" id="CHEBI:74497"/>
        <dbReference type="EC" id="2.1.1.192"/>
    </reaction>
</comment>
<dbReference type="InterPro" id="IPR013785">
    <property type="entry name" value="Aldolase_TIM"/>
</dbReference>
<keyword evidence="4 14" id="KW-0963">Cytoplasm</keyword>
<dbReference type="PANTHER" id="PTHR30544">
    <property type="entry name" value="23S RRNA METHYLTRANSFERASE"/>
    <property type="match status" value="1"/>
</dbReference>
<feature type="binding site" evidence="14">
    <location>
        <position position="118"/>
    </location>
    <ligand>
        <name>[4Fe-4S] cluster</name>
        <dbReference type="ChEBI" id="CHEBI:49883"/>
        <note>4Fe-4S-S-AdoMet</note>
    </ligand>
</feature>
<evidence type="ECO:0000256" key="6">
    <source>
        <dbReference type="ARBA" id="ARBA00022603"/>
    </source>
</evidence>
<comment type="function">
    <text evidence="14">Specifically methylates position 2 of adenine 2503 in 23S rRNA and position 2 of adenine 37 in tRNAs.</text>
</comment>
<evidence type="ECO:0000256" key="11">
    <source>
        <dbReference type="ARBA" id="ARBA00023004"/>
    </source>
</evidence>
<dbReference type="Gene3D" id="3.20.20.70">
    <property type="entry name" value="Aldolase class I"/>
    <property type="match status" value="1"/>
</dbReference>
<keyword evidence="11 14" id="KW-0408">Iron</keyword>
<dbReference type="SFLD" id="SFLDG01062">
    <property type="entry name" value="methyltransferase_(Class_A)"/>
    <property type="match status" value="1"/>
</dbReference>
<dbReference type="InterPro" id="IPR027492">
    <property type="entry name" value="RNA_MTrfase_RlmN"/>
</dbReference>
<evidence type="ECO:0000313" key="17">
    <source>
        <dbReference type="Proteomes" id="UP001461341"/>
    </source>
</evidence>
<evidence type="ECO:0000256" key="3">
    <source>
        <dbReference type="ARBA" id="ARBA00022485"/>
    </source>
</evidence>
<keyword evidence="6 14" id="KW-0489">Methyltransferase</keyword>